<dbReference type="InterPro" id="IPR008250">
    <property type="entry name" value="ATPase_P-typ_transduc_dom_A_sf"/>
</dbReference>
<evidence type="ECO:0000256" key="5">
    <source>
        <dbReference type="ARBA" id="ARBA00022692"/>
    </source>
</evidence>
<dbReference type="GO" id="GO:0006874">
    <property type="term" value="P:intracellular calcium ion homeostasis"/>
    <property type="evidence" value="ECO:0007669"/>
    <property type="project" value="TreeGrafter"/>
</dbReference>
<evidence type="ECO:0000256" key="2">
    <source>
        <dbReference type="ARBA" id="ARBA00006000"/>
    </source>
</evidence>
<evidence type="ECO:0000256" key="12">
    <source>
        <dbReference type="ARBA" id="ARBA00023136"/>
    </source>
</evidence>
<dbReference type="SFLD" id="SFLDF00027">
    <property type="entry name" value="p-type_atpase"/>
    <property type="match status" value="1"/>
</dbReference>
<organism evidence="18 19">
    <name type="scientific">Hyaloscypha bicolor E</name>
    <dbReference type="NCBI Taxonomy" id="1095630"/>
    <lineage>
        <taxon>Eukaryota</taxon>
        <taxon>Fungi</taxon>
        <taxon>Dikarya</taxon>
        <taxon>Ascomycota</taxon>
        <taxon>Pezizomycotina</taxon>
        <taxon>Leotiomycetes</taxon>
        <taxon>Helotiales</taxon>
        <taxon>Hyaloscyphaceae</taxon>
        <taxon>Hyaloscypha</taxon>
        <taxon>Hyaloscypha bicolor</taxon>
    </lineage>
</organism>
<dbReference type="InterPro" id="IPR023214">
    <property type="entry name" value="HAD_sf"/>
</dbReference>
<feature type="domain" description="P5B-type ATPase N-terminal" evidence="17">
    <location>
        <begin position="168"/>
        <end position="287"/>
    </location>
</feature>
<dbReference type="InterPro" id="IPR001757">
    <property type="entry name" value="P_typ_ATPase"/>
</dbReference>
<dbReference type="CDD" id="cd02440">
    <property type="entry name" value="AdoMet_MTases"/>
    <property type="match status" value="1"/>
</dbReference>
<dbReference type="InterPro" id="IPR023299">
    <property type="entry name" value="ATPase_P-typ_cyto_dom_N"/>
</dbReference>
<comment type="similarity">
    <text evidence="3">Belongs to the CFA/CMAS family.</text>
</comment>
<evidence type="ECO:0000256" key="9">
    <source>
        <dbReference type="ARBA" id="ARBA00022842"/>
    </source>
</evidence>
<dbReference type="InterPro" id="IPR018303">
    <property type="entry name" value="ATPase_P-typ_P_site"/>
</dbReference>
<dbReference type="SUPFAM" id="SSF81660">
    <property type="entry name" value="Metal cation-transporting ATPase, ATP-binding domain N"/>
    <property type="match status" value="1"/>
</dbReference>
<feature type="region of interest" description="Disordered" evidence="15">
    <location>
        <begin position="54"/>
        <end position="76"/>
    </location>
</feature>
<protein>
    <recommendedName>
        <fullName evidence="14">Cation-transporting ATPase</fullName>
        <ecNumber evidence="14">7.2.2.-</ecNumber>
    </recommendedName>
</protein>
<dbReference type="InterPro" id="IPR006544">
    <property type="entry name" value="P-type_TPase_V"/>
</dbReference>
<keyword evidence="6 14" id="KW-0479">Metal-binding</keyword>
<dbReference type="FunFam" id="3.40.50.1000:FF:000068">
    <property type="entry name" value="Cation-transporting ATPase"/>
    <property type="match status" value="1"/>
</dbReference>
<dbReference type="GO" id="GO:0016020">
    <property type="term" value="C:membrane"/>
    <property type="evidence" value="ECO:0007669"/>
    <property type="project" value="UniProtKB-SubCell"/>
</dbReference>
<dbReference type="SUPFAM" id="SSF56784">
    <property type="entry name" value="HAD-like"/>
    <property type="match status" value="1"/>
</dbReference>
<feature type="region of interest" description="Disordered" evidence="15">
    <location>
        <begin position="1"/>
        <end position="36"/>
    </location>
</feature>
<dbReference type="Pfam" id="PF00122">
    <property type="entry name" value="E1-E2_ATPase"/>
    <property type="match status" value="1"/>
</dbReference>
<feature type="domain" description="P-type ATPase A" evidence="16">
    <location>
        <begin position="392"/>
        <end position="521"/>
    </location>
</feature>
<dbReference type="Pfam" id="PF02353">
    <property type="entry name" value="CMAS"/>
    <property type="match status" value="1"/>
</dbReference>
<dbReference type="NCBIfam" id="TIGR01657">
    <property type="entry name" value="P-ATPase-V"/>
    <property type="match status" value="1"/>
</dbReference>
<dbReference type="GO" id="GO:0015662">
    <property type="term" value="F:P-type ion transporter activity"/>
    <property type="evidence" value="ECO:0007669"/>
    <property type="project" value="InterPro"/>
</dbReference>
<dbReference type="Gene3D" id="3.40.50.1000">
    <property type="entry name" value="HAD superfamily/HAD-like"/>
    <property type="match status" value="1"/>
</dbReference>
<dbReference type="InterPro" id="IPR047821">
    <property type="entry name" value="P5B-type_ATPase"/>
</dbReference>
<keyword evidence="11 14" id="KW-1133">Transmembrane helix</keyword>
<dbReference type="FunFam" id="1.20.1110.10:FF:000032">
    <property type="entry name" value="Cation-transporting ATPase"/>
    <property type="match status" value="1"/>
</dbReference>
<keyword evidence="10 14" id="KW-1278">Translocase</keyword>
<dbReference type="GO" id="GO:0016887">
    <property type="term" value="F:ATP hydrolysis activity"/>
    <property type="evidence" value="ECO:0007669"/>
    <property type="project" value="InterPro"/>
</dbReference>
<evidence type="ECO:0000313" key="18">
    <source>
        <dbReference type="EMBL" id="PMD65119.1"/>
    </source>
</evidence>
<evidence type="ECO:0000256" key="8">
    <source>
        <dbReference type="ARBA" id="ARBA00022840"/>
    </source>
</evidence>
<dbReference type="GO" id="GO:0005524">
    <property type="term" value="F:ATP binding"/>
    <property type="evidence" value="ECO:0007669"/>
    <property type="project" value="UniProtKB-UniRule"/>
</dbReference>
<dbReference type="SFLD" id="SFLDG00002">
    <property type="entry name" value="C1.7:_P-type_atpase_like"/>
    <property type="match status" value="1"/>
</dbReference>
<dbReference type="GeneID" id="36592608"/>
<dbReference type="EMBL" id="KZ613747">
    <property type="protein sequence ID" value="PMD65119.1"/>
    <property type="molecule type" value="Genomic_DNA"/>
</dbReference>
<dbReference type="SUPFAM" id="SSF81665">
    <property type="entry name" value="Calcium ATPase, transmembrane domain M"/>
    <property type="match status" value="1"/>
</dbReference>
<dbReference type="FunCoup" id="A0A2J6TQ33">
    <property type="interactions" value="361"/>
</dbReference>
<keyword evidence="12 14" id="KW-0472">Membrane</keyword>
<evidence type="ECO:0000256" key="11">
    <source>
        <dbReference type="ARBA" id="ARBA00022989"/>
    </source>
</evidence>
<evidence type="ECO:0000256" key="15">
    <source>
        <dbReference type="SAM" id="MobiDB-lite"/>
    </source>
</evidence>
<feature type="transmembrane region" description="Helical" evidence="14">
    <location>
        <begin position="1149"/>
        <end position="1171"/>
    </location>
</feature>
<evidence type="ECO:0000256" key="3">
    <source>
        <dbReference type="ARBA" id="ARBA00010815"/>
    </source>
</evidence>
<keyword evidence="7 14" id="KW-0547">Nucleotide-binding</keyword>
<feature type="transmembrane region" description="Helical" evidence="14">
    <location>
        <begin position="1196"/>
        <end position="1214"/>
    </location>
</feature>
<evidence type="ECO:0000313" key="19">
    <source>
        <dbReference type="Proteomes" id="UP000235371"/>
    </source>
</evidence>
<dbReference type="InterPro" id="IPR044492">
    <property type="entry name" value="P_typ_ATPase_HD_dom"/>
</dbReference>
<keyword evidence="5 14" id="KW-0812">Transmembrane</keyword>
<comment type="catalytic activity">
    <reaction evidence="13 14">
        <text>ATP + H2O = ADP + phosphate + H(+)</text>
        <dbReference type="Rhea" id="RHEA:13065"/>
        <dbReference type="ChEBI" id="CHEBI:15377"/>
        <dbReference type="ChEBI" id="CHEBI:15378"/>
        <dbReference type="ChEBI" id="CHEBI:30616"/>
        <dbReference type="ChEBI" id="CHEBI:43474"/>
        <dbReference type="ChEBI" id="CHEBI:456216"/>
    </reaction>
</comment>
<proteinExistence type="inferred from homology"/>
<dbReference type="PANTHER" id="PTHR45630:SF8">
    <property type="entry name" value="CATION-TRANSPORTING ATPASE"/>
    <property type="match status" value="1"/>
</dbReference>
<evidence type="ECO:0000256" key="14">
    <source>
        <dbReference type="RuleBase" id="RU362082"/>
    </source>
</evidence>
<comment type="caution">
    <text evidence="14">Lacks conserved residue(s) required for the propagation of feature annotation.</text>
</comment>
<dbReference type="GO" id="GO:0046872">
    <property type="term" value="F:metal ion binding"/>
    <property type="evidence" value="ECO:0007669"/>
    <property type="project" value="UniProtKB-UniRule"/>
</dbReference>
<dbReference type="InterPro" id="IPR047819">
    <property type="entry name" value="P5A-ATPase_N"/>
</dbReference>
<evidence type="ECO:0000259" key="17">
    <source>
        <dbReference type="Pfam" id="PF12409"/>
    </source>
</evidence>
<dbReference type="OrthoDB" id="48943at2759"/>
<dbReference type="InterPro" id="IPR023298">
    <property type="entry name" value="ATPase_P-typ_TM_dom_sf"/>
</dbReference>
<dbReference type="SUPFAM" id="SSF53335">
    <property type="entry name" value="S-adenosyl-L-methionine-dependent methyltransferases"/>
    <property type="match status" value="1"/>
</dbReference>
<feature type="transmembrane region" description="Helical" evidence="14">
    <location>
        <begin position="535"/>
        <end position="555"/>
    </location>
</feature>
<feature type="region of interest" description="Disordered" evidence="15">
    <location>
        <begin position="714"/>
        <end position="757"/>
    </location>
</feature>
<dbReference type="EC" id="7.2.2.-" evidence="14"/>
<feature type="transmembrane region" description="Helical" evidence="14">
    <location>
        <begin position="184"/>
        <end position="202"/>
    </location>
</feature>
<evidence type="ECO:0000256" key="4">
    <source>
        <dbReference type="ARBA" id="ARBA00022553"/>
    </source>
</evidence>
<dbReference type="PRINTS" id="PR00119">
    <property type="entry name" value="CATATPASE"/>
</dbReference>
<dbReference type="FunFam" id="3.40.1110.10:FF:000057">
    <property type="entry name" value="Cation-transporting ATPase"/>
    <property type="match status" value="1"/>
</dbReference>
<keyword evidence="19" id="KW-1185">Reference proteome</keyword>
<dbReference type="Gene3D" id="3.40.1110.10">
    <property type="entry name" value="Calcium-transporting ATPase, cytoplasmic domain N"/>
    <property type="match status" value="1"/>
</dbReference>
<dbReference type="InterPro" id="IPR036412">
    <property type="entry name" value="HAD-like_sf"/>
</dbReference>
<dbReference type="SUPFAM" id="SSF81653">
    <property type="entry name" value="Calcium ATPase, transduction domain A"/>
    <property type="match status" value="1"/>
</dbReference>
<feature type="region of interest" description="Disordered" evidence="15">
    <location>
        <begin position="107"/>
        <end position="141"/>
    </location>
</feature>
<comment type="subcellular location">
    <subcellularLocation>
        <location evidence="1 14">Membrane</location>
        <topology evidence="1 14">Multi-pass membrane protein</topology>
    </subcellularLocation>
</comment>
<feature type="transmembrane region" description="Helical" evidence="14">
    <location>
        <begin position="1109"/>
        <end position="1128"/>
    </location>
</feature>
<comment type="similarity">
    <text evidence="2 14">Belongs to the cation transport ATPase (P-type) (TC 3.A.3) family. Type V subfamily.</text>
</comment>
<dbReference type="PANTHER" id="PTHR45630">
    <property type="entry name" value="CATION-TRANSPORTING ATPASE-RELATED"/>
    <property type="match status" value="1"/>
</dbReference>
<evidence type="ECO:0000256" key="13">
    <source>
        <dbReference type="ARBA" id="ARBA00049360"/>
    </source>
</evidence>
<dbReference type="CDD" id="cd07542">
    <property type="entry name" value="P-type_ATPase_cation"/>
    <property type="match status" value="1"/>
</dbReference>
<keyword evidence="8 14" id="KW-0067">ATP-binding</keyword>
<dbReference type="FunFam" id="3.40.50.150:FF:000554">
    <property type="entry name" value="Cation-transporting ATPase"/>
    <property type="match status" value="1"/>
</dbReference>
<dbReference type="SFLD" id="SFLDS00003">
    <property type="entry name" value="Haloacid_Dehalogenase"/>
    <property type="match status" value="1"/>
</dbReference>
<dbReference type="Proteomes" id="UP000235371">
    <property type="component" value="Unassembled WGS sequence"/>
</dbReference>
<evidence type="ECO:0000256" key="10">
    <source>
        <dbReference type="ARBA" id="ARBA00022967"/>
    </source>
</evidence>
<dbReference type="STRING" id="1095630.A0A2J6TQ33"/>
<sequence length="1605" mass="180634">MDESNGMPIHRGLRSSSRRNGSSNGQYGPVYRRDSNLTNASVSSFLDDVEMAQDEVFSGPMGESVPTSNSSFLHRRERADSTTSFTFYDEEPLQPSDDSAILDDESELNFEEEEEEADLEAGELSTMRRTSSGHSRASVHDRLLRSDSNGSNFGRGHRTSQKIYIVTEDLTIVVAGFTTSTSGLALYTTICVLTFGLGYLLFRWLPRWQVRIVGTPCPMRSCSWVVIENQWGEMVVQGIDSKEYGRSMSTVFGASEKRYAVLDEEDDDPVLEDLRILDYRYMRFSFHPVKDRFVLSNSWKDPAWTDVKSIRAGIDGDEKEIRELVFGKNLIDIKQKTIPQLLIDEAFHPFYVFQIASLILWSFDEYYYYAACIFLISATMRRLREISRFECDVRVLRNSFWRYVPSSELVPGDVYEVTDPALTQFPCDSILLTGDCIVNESMLTGESVPVSKVPATDQSLRLLNLTASSIAADLARHFLFCGTKIIRARRPQDDKDDEAVALAMAVRTGFNTTKGALVRSMLFPKPSGFKFYRDSFRYISVMGGIALLGFIASFINFVRLKLAWHLIIVRALDLITIVVPPALPATLSIGTNFALSRLRKKQIFCISPQRVNVGGKLDIVCFDKTGTLTEDGLDVLGIRVAQKPLNRFSDILADALSLLPVAAYERDPTVEYDLHKAVLHTMATCHSLRVVEGELVGDPLDVKMFEFTGWSFEEGQQRGGDTEDEEQGGLSPSIARPPAGMEYDIDDNDNPQSTSRSPIELGVLKSFEFVYQLRRASVIVRNFGSPGCDVYVKGAPECMKDVCRAESFPSDYEELLAYYTHRGFRVIACATKHIAKLNWVKVQKMKRAEAESGLDFIGFIIFENKLKPSTAGVLDELSKAGIRKVMCTGDNILTAISVARECNLIDKTAHCFVPHFGEGDFQDPKARLSWESIDNNIFTLDEHTLTPLPPPAEGDASLPYDISNLRNYSLAVSGDVFRWIIDFAQPVVLQRMLVCGQVFARMSPDEKHELVEKLQSIDYCCGFCGDGANDCGALKAADVGISLSEAEASVAAPFTSRVFDITCVPEVIREGRAALVTSFSCFKYMSLYSAIQFTSVSFLYASASNLGDFQFLFIDLVLILPIAIFMGWTGPFPVLCMKRPTANLVSRKVLTPLLGQIAICILIQAVGFRMVRRQPWFIPPHLDREKSNVENSENTTLFLVSCYEYILSGIVLSVGPPFRQSMAHNLPFVVTIVVALLFCSYMLFDPSESVAKFMQLTKMSWDFRSFNWILDGGYLPHAVIRIGIRRQLRDRIELIKSTSLEEAYKSKMSYVELLRSRPIAIETATANEQHYEVGTGVLTACLGPRMKYSSCLYPKGGETLAQAEIAMLETYVEKAQLKDGMSILDLGCGWGSGALYFAEVLPNSRVTAFSNSRTQKIYIDQKAKEKGLKNLTVVTGNVVDYEFENEAFDRVVSIELFEHMKNYELLMAKISRTLKPSGKLFVHIFSHNTTPYDFEEGWMSTHFFSGGTMPSADLLLYFQRDLKLETQWWVNGKHYAKTCEDWLSKMTASKKEIWPHLTETYGEKDTAMWYHRWQIFYMACAELFAYEGGDTWGVSHYLFEKPRSS</sequence>
<feature type="transmembrane region" description="Helical" evidence="14">
    <location>
        <begin position="1226"/>
        <end position="1244"/>
    </location>
</feature>
<dbReference type="GO" id="GO:0019829">
    <property type="term" value="F:ATPase-coupled monoatomic cation transmembrane transporter activity"/>
    <property type="evidence" value="ECO:0007669"/>
    <property type="project" value="UniProtKB-UniRule"/>
</dbReference>
<dbReference type="InterPro" id="IPR029063">
    <property type="entry name" value="SAM-dependent_MTases_sf"/>
</dbReference>
<dbReference type="PROSITE" id="PS00154">
    <property type="entry name" value="ATPASE_E1_E2"/>
    <property type="match status" value="1"/>
</dbReference>
<evidence type="ECO:0000256" key="7">
    <source>
        <dbReference type="ARBA" id="ARBA00022741"/>
    </source>
</evidence>
<dbReference type="FunFam" id="2.70.150.10:FF:000057">
    <property type="entry name" value="Cation-transporting ATPase"/>
    <property type="match status" value="1"/>
</dbReference>
<reference evidence="18 19" key="1">
    <citation type="submission" date="2016-04" db="EMBL/GenBank/DDBJ databases">
        <title>A degradative enzymes factory behind the ericoid mycorrhizal symbiosis.</title>
        <authorList>
            <consortium name="DOE Joint Genome Institute"/>
            <person name="Martino E."/>
            <person name="Morin E."/>
            <person name="Grelet G."/>
            <person name="Kuo A."/>
            <person name="Kohler A."/>
            <person name="Daghino S."/>
            <person name="Barry K."/>
            <person name="Choi C."/>
            <person name="Cichocki N."/>
            <person name="Clum A."/>
            <person name="Copeland A."/>
            <person name="Hainaut M."/>
            <person name="Haridas S."/>
            <person name="Labutti K."/>
            <person name="Lindquist E."/>
            <person name="Lipzen A."/>
            <person name="Khouja H.-R."/>
            <person name="Murat C."/>
            <person name="Ohm R."/>
            <person name="Olson A."/>
            <person name="Spatafora J."/>
            <person name="Veneault-Fourrey C."/>
            <person name="Henrissat B."/>
            <person name="Grigoriev I."/>
            <person name="Martin F."/>
            <person name="Perotto S."/>
        </authorList>
    </citation>
    <scope>NUCLEOTIDE SEQUENCE [LARGE SCALE GENOMIC DNA]</scope>
    <source>
        <strain evidence="18 19">E</strain>
    </source>
</reference>
<keyword evidence="4" id="KW-0597">Phosphoprotein</keyword>
<keyword evidence="9 14" id="KW-0460">Magnesium</keyword>
<dbReference type="InterPro" id="IPR059000">
    <property type="entry name" value="ATPase_P-type_domA"/>
</dbReference>
<dbReference type="RefSeq" id="XP_024742023.1">
    <property type="nucleotide sequence ID" value="XM_024884531.1"/>
</dbReference>
<feature type="compositionally biased region" description="Acidic residues" evidence="15">
    <location>
        <begin position="107"/>
        <end position="121"/>
    </location>
</feature>
<dbReference type="Pfam" id="PF12409">
    <property type="entry name" value="P5-ATPase"/>
    <property type="match status" value="1"/>
</dbReference>
<accession>A0A2J6TQ33</accession>
<feature type="transmembrane region" description="Helical" evidence="14">
    <location>
        <begin position="567"/>
        <end position="595"/>
    </location>
</feature>
<evidence type="ECO:0000259" key="16">
    <source>
        <dbReference type="Pfam" id="PF00122"/>
    </source>
</evidence>
<gene>
    <name evidence="18" type="ORF">K444DRAFT_640774</name>
</gene>
<dbReference type="NCBIfam" id="TIGR01494">
    <property type="entry name" value="ATPase_P-type"/>
    <property type="match status" value="1"/>
</dbReference>
<evidence type="ECO:0000256" key="1">
    <source>
        <dbReference type="ARBA" id="ARBA00004141"/>
    </source>
</evidence>
<dbReference type="Gene3D" id="2.70.150.10">
    <property type="entry name" value="Calcium-transporting ATPase, cytoplasmic transduction domain A"/>
    <property type="match status" value="1"/>
</dbReference>
<dbReference type="Gene3D" id="3.40.50.150">
    <property type="entry name" value="Vaccinia Virus protein VP39"/>
    <property type="match status" value="1"/>
</dbReference>
<evidence type="ECO:0000256" key="6">
    <source>
        <dbReference type="ARBA" id="ARBA00022723"/>
    </source>
</evidence>
<dbReference type="InParanoid" id="A0A2J6TQ33"/>
<name>A0A2J6TQ33_9HELO</name>